<feature type="region of interest" description="Disordered" evidence="3">
    <location>
        <begin position="446"/>
        <end position="474"/>
    </location>
</feature>
<dbReference type="PANTHER" id="PTHR21027:SF1">
    <property type="entry name" value="TRNA-SPLICING ENDONUCLEASE SUBUNIT SEN54"/>
    <property type="match status" value="1"/>
</dbReference>
<name>A0AA39FPB3_9HYME</name>
<evidence type="ECO:0000256" key="3">
    <source>
        <dbReference type="SAM" id="MobiDB-lite"/>
    </source>
</evidence>
<evidence type="ECO:0000259" key="4">
    <source>
        <dbReference type="Pfam" id="PF12928"/>
    </source>
</evidence>
<evidence type="ECO:0000313" key="5">
    <source>
        <dbReference type="EMBL" id="KAK0173045.1"/>
    </source>
</evidence>
<organism evidence="5 6">
    <name type="scientific">Microctonus aethiopoides</name>
    <dbReference type="NCBI Taxonomy" id="144406"/>
    <lineage>
        <taxon>Eukaryota</taxon>
        <taxon>Metazoa</taxon>
        <taxon>Ecdysozoa</taxon>
        <taxon>Arthropoda</taxon>
        <taxon>Hexapoda</taxon>
        <taxon>Insecta</taxon>
        <taxon>Pterygota</taxon>
        <taxon>Neoptera</taxon>
        <taxon>Endopterygota</taxon>
        <taxon>Hymenoptera</taxon>
        <taxon>Apocrita</taxon>
        <taxon>Ichneumonoidea</taxon>
        <taxon>Braconidae</taxon>
        <taxon>Euphorinae</taxon>
        <taxon>Microctonus</taxon>
    </lineage>
</organism>
<dbReference type="InterPro" id="IPR024337">
    <property type="entry name" value="tRNA_splic_suSen54"/>
</dbReference>
<dbReference type="GO" id="GO:0000379">
    <property type="term" value="P:tRNA-type intron splice site recognition and cleavage"/>
    <property type="evidence" value="ECO:0007669"/>
    <property type="project" value="TreeGrafter"/>
</dbReference>
<keyword evidence="6" id="KW-1185">Reference proteome</keyword>
<protein>
    <recommendedName>
        <fullName evidence="4">tRNA-splicing endonuclease subunit Sen54 N-terminal domain-containing protein</fullName>
    </recommendedName>
</protein>
<feature type="compositionally biased region" description="Low complexity" evidence="3">
    <location>
        <begin position="464"/>
        <end position="474"/>
    </location>
</feature>
<feature type="region of interest" description="Disordered" evidence="3">
    <location>
        <begin position="327"/>
        <end position="373"/>
    </location>
</feature>
<feature type="domain" description="tRNA-splicing endonuclease subunit Sen54 N-terminal" evidence="4">
    <location>
        <begin position="68"/>
        <end position="134"/>
    </location>
</feature>
<dbReference type="GO" id="GO:0000214">
    <property type="term" value="C:tRNA-intron endonuclease complex"/>
    <property type="evidence" value="ECO:0007669"/>
    <property type="project" value="TreeGrafter"/>
</dbReference>
<evidence type="ECO:0000256" key="2">
    <source>
        <dbReference type="ARBA" id="ARBA00022694"/>
    </source>
</evidence>
<accession>A0AA39FPB3</accession>
<sequence length="783" mass="90371">MNDNNEQSLGQHLTAKELLSTKGICSRLIEEHNQVTRVLPKTGEKLFDPNGSWLQNKQIDTCLDTRKDLIKVERVNRLSTLAIAEWLPHENKAKVTKRSGVEWNNYGNEIRGILYLIPEEALLLLELNCIELLYNDLPLSIQQAYELLLNSSNSDCTLSEYRVFSQLARLGYRLKRYQYEKSTNGRQTDEVMQHKKKVIINPDNGGWMSKVSDISPTTASRISDKDKPEKVQKEVEDVMNNIVDSLETQKNDMEIIENSNDKKHSDSRVKPRVEIVSEETVLDPVKLVVNPVKDPSSTLDNKMIKWSGARIQRNVKLLPKRLDKKVSSSLAGDTSKVPTTSQPSINSNNGTSTVDKRKSELISSMSSKKSKQEIIELSDDDIEEIPRVMTRMEMLNYIPNIASKNCITQVISRGYIPHSIKPQKSIYEYDRARISRIRECNRNVHVPSSNASASRDNESLVPYQSLSRSQNSSSLMQNNMSRYDHQRGRNLRRGRGRSPHNFSDTFHNHQRHRGPIINNYFQNYMMGSYQNHFVSNSWSSFQINVFRNIAMVGFAMRSSVMQNNMNFHQMMYTTQHNYQEQDFRRRDSSSGYSQRFLLNKKASECKESENKSMKMNDDVHYQASFVKIPSESWSELKRKWKESKTITIEDEDDKMDCSEVEVVQRNVLPLVNAKNVGNISEIFERLRIIKPAQPKTVRRKKGEYKISYKVYSSIQRYRKSDPGTPMFHLVVTRRTKNFLQPVDLNRLQQDGDCMTIIFAYVADTSISFMQAGLVSLPNLNKKI</sequence>
<reference evidence="5" key="1">
    <citation type="journal article" date="2023" name="bioRxiv">
        <title>Scaffold-level genome assemblies of two parasitoid biocontrol wasps reveal the parthenogenesis mechanism and an associated novel virus.</title>
        <authorList>
            <person name="Inwood S."/>
            <person name="Skelly J."/>
            <person name="Guhlin J."/>
            <person name="Harrop T."/>
            <person name="Goldson S."/>
            <person name="Dearden P."/>
        </authorList>
    </citation>
    <scope>NUCLEOTIDE SEQUENCE</scope>
    <source>
        <strain evidence="5">Irish</strain>
        <tissue evidence="5">Whole body</tissue>
    </source>
</reference>
<dbReference type="EMBL" id="JAQQBS010000002">
    <property type="protein sequence ID" value="KAK0173045.1"/>
    <property type="molecule type" value="Genomic_DNA"/>
</dbReference>
<dbReference type="InterPro" id="IPR024336">
    <property type="entry name" value="tRNA_splic_suSen54_N"/>
</dbReference>
<dbReference type="Pfam" id="PF12928">
    <property type="entry name" value="tRNA_int_end_N2"/>
    <property type="match status" value="1"/>
</dbReference>
<evidence type="ECO:0000313" key="6">
    <source>
        <dbReference type="Proteomes" id="UP001168990"/>
    </source>
</evidence>
<comment type="caution">
    <text evidence="5">The sequence shown here is derived from an EMBL/GenBank/DDBJ whole genome shotgun (WGS) entry which is preliminary data.</text>
</comment>
<keyword evidence="2" id="KW-0819">tRNA processing</keyword>
<comment type="similarity">
    <text evidence="1">Belongs to the SEN54 family.</text>
</comment>
<dbReference type="AlphaFoldDB" id="A0AA39FPB3"/>
<gene>
    <name evidence="5" type="ORF">PV328_006299</name>
</gene>
<dbReference type="PANTHER" id="PTHR21027">
    <property type="entry name" value="TRNA-SPLICING ENDONUCLEASE SUBUNIT SEN54"/>
    <property type="match status" value="1"/>
</dbReference>
<reference evidence="5" key="2">
    <citation type="submission" date="2023-03" db="EMBL/GenBank/DDBJ databases">
        <authorList>
            <person name="Inwood S.N."/>
            <person name="Skelly J.G."/>
            <person name="Guhlin J."/>
            <person name="Harrop T.W.R."/>
            <person name="Goldson S.G."/>
            <person name="Dearden P.K."/>
        </authorList>
    </citation>
    <scope>NUCLEOTIDE SEQUENCE</scope>
    <source>
        <strain evidence="5">Irish</strain>
        <tissue evidence="5">Whole body</tissue>
    </source>
</reference>
<proteinExistence type="inferred from homology"/>
<dbReference type="Proteomes" id="UP001168990">
    <property type="component" value="Unassembled WGS sequence"/>
</dbReference>
<evidence type="ECO:0000256" key="1">
    <source>
        <dbReference type="ARBA" id="ARBA00005736"/>
    </source>
</evidence>
<feature type="compositionally biased region" description="Polar residues" evidence="3">
    <location>
        <begin position="327"/>
        <end position="353"/>
    </location>
</feature>